<evidence type="ECO:0000313" key="3">
    <source>
        <dbReference type="Proteomes" id="UP000501991"/>
    </source>
</evidence>
<feature type="transmembrane region" description="Helical" evidence="1">
    <location>
        <begin position="20"/>
        <end position="41"/>
    </location>
</feature>
<protein>
    <submittedName>
        <fullName evidence="2">DUF485 domain-containing protein</fullName>
    </submittedName>
</protein>
<dbReference type="Pfam" id="PF04341">
    <property type="entry name" value="DUF485"/>
    <property type="match status" value="1"/>
</dbReference>
<reference evidence="2 3" key="1">
    <citation type="submission" date="2020-02" db="EMBL/GenBank/DDBJ databases">
        <title>Nitrogenibacter mangrovi gen. nov., sp. nov. isolated from mangrove sediment, a denitrifying betaproteobacterium.</title>
        <authorList>
            <person name="Liao H."/>
            <person name="Tian Y."/>
        </authorList>
    </citation>
    <scope>NUCLEOTIDE SEQUENCE [LARGE SCALE GENOMIC DNA]</scope>
    <source>
        <strain evidence="2 3">M9-3-2</strain>
    </source>
</reference>
<accession>A0A6C1B3C3</accession>
<organism evidence="2 3">
    <name type="scientific">Nitrogeniibacter mangrovi</name>
    <dbReference type="NCBI Taxonomy" id="2016596"/>
    <lineage>
        <taxon>Bacteria</taxon>
        <taxon>Pseudomonadati</taxon>
        <taxon>Pseudomonadota</taxon>
        <taxon>Betaproteobacteria</taxon>
        <taxon>Rhodocyclales</taxon>
        <taxon>Zoogloeaceae</taxon>
        <taxon>Nitrogeniibacter</taxon>
    </lineage>
</organism>
<keyword evidence="1" id="KW-0812">Transmembrane</keyword>
<dbReference type="EMBL" id="CP048836">
    <property type="protein sequence ID" value="QID17355.1"/>
    <property type="molecule type" value="Genomic_DNA"/>
</dbReference>
<dbReference type="RefSeq" id="WP_173764519.1">
    <property type="nucleotide sequence ID" value="NZ_CP048836.1"/>
</dbReference>
<gene>
    <name evidence="2" type="ORF">G3580_06660</name>
</gene>
<keyword evidence="3" id="KW-1185">Reference proteome</keyword>
<dbReference type="KEGG" id="azq:G3580_06660"/>
<dbReference type="PANTHER" id="PTHR38598">
    <property type="entry name" value="INNER MEMBRANE PROTEIN YJCH"/>
    <property type="match status" value="1"/>
</dbReference>
<dbReference type="InterPro" id="IPR052959">
    <property type="entry name" value="Inner_membrane_assoc"/>
</dbReference>
<dbReference type="Proteomes" id="UP000501991">
    <property type="component" value="Chromosome"/>
</dbReference>
<evidence type="ECO:0000313" key="2">
    <source>
        <dbReference type="EMBL" id="QID17355.1"/>
    </source>
</evidence>
<dbReference type="InterPro" id="IPR007436">
    <property type="entry name" value="DUF485"/>
</dbReference>
<sequence>MSVFGGLETQRTNSGERTGLALTLMVVEVVMFFGFIALGAFDPKKLAAPLVADGVITIAFLYGFVILVVSVLLTGLYVAVENSGDGS</sequence>
<keyword evidence="1" id="KW-0472">Membrane</keyword>
<dbReference type="GO" id="GO:0005886">
    <property type="term" value="C:plasma membrane"/>
    <property type="evidence" value="ECO:0007669"/>
    <property type="project" value="TreeGrafter"/>
</dbReference>
<name>A0A6C1B3C3_9RHOO</name>
<evidence type="ECO:0000256" key="1">
    <source>
        <dbReference type="SAM" id="Phobius"/>
    </source>
</evidence>
<keyword evidence="1" id="KW-1133">Transmembrane helix</keyword>
<dbReference type="AlphaFoldDB" id="A0A6C1B3C3"/>
<feature type="transmembrane region" description="Helical" evidence="1">
    <location>
        <begin position="53"/>
        <end position="80"/>
    </location>
</feature>
<proteinExistence type="predicted"/>
<dbReference type="PANTHER" id="PTHR38598:SF1">
    <property type="entry name" value="INNER MEMBRANE PROTEIN YJCH"/>
    <property type="match status" value="1"/>
</dbReference>